<comment type="caution">
    <text evidence="1">The sequence shown here is derived from an EMBL/GenBank/DDBJ whole genome shotgun (WGS) entry which is preliminary data.</text>
</comment>
<protein>
    <submittedName>
        <fullName evidence="1">Uncharacterized protein</fullName>
    </submittedName>
</protein>
<accession>A0ACC0UDC0</accession>
<dbReference type="EMBL" id="JAGFNK010000059">
    <property type="protein sequence ID" value="KAI9509623.1"/>
    <property type="molecule type" value="Genomic_DNA"/>
</dbReference>
<keyword evidence="2" id="KW-1185">Reference proteome</keyword>
<proteinExistence type="predicted"/>
<evidence type="ECO:0000313" key="2">
    <source>
        <dbReference type="Proteomes" id="UP001207468"/>
    </source>
</evidence>
<dbReference type="Proteomes" id="UP001207468">
    <property type="component" value="Unassembled WGS sequence"/>
</dbReference>
<gene>
    <name evidence="1" type="ORF">F5148DRAFT_1275162</name>
</gene>
<evidence type="ECO:0000313" key="1">
    <source>
        <dbReference type="EMBL" id="KAI9509623.1"/>
    </source>
</evidence>
<sequence length="888" mass="99126">MSSTPPSPSQRLGDPNPTTPAFEDGHQWITAYLEIHALSHTTWRYAYFLWFGIGMVTLAVAVSNLLGLSGSTLGAYWNKWAFRRRTWRKKHSLANAKKSGQAHKQPFLFPSNGQLLAFSSLIIASLAATFLGPDYIAPSHQLFRRAAVPDVTAFIPQYTIEKAWWSSGNRAGLVAFALFPLCVLFALKRPPFAIFAIPFFTNRHADHLIWLHRWLGRLIWAFAALHVTFWSVQLFKDKRADTDHIAYMYAWLFQRFIFAWTAFILFTLLILLSLGPIRDKYYDKFYALHVILVPATIIMSALHHPPLWWWCWLALLLWAGERTWRGVNWLYLNGFLGSSLSVPPIVKADQKRLAPGQGWEMNSLFSDLETASSKPQFYRHHRLSSSTHSLLPLNATTFSIPVGYAHAEILSGRTIRLRVITPGHLTWAPGQHFLLCIPALSKFDSHPFTCASVCDTQKPGNDGRTIVFLIRAKNGWTKRLWTTVVGLLARGQRHLPGQIPAGATLPATGVLLRAWIDGPFGSPVRTDWGLYSTAVVVCGGSGASFAVSVLEYLCLCMAGRDGWSLGGTVGRGRNFSIRRVRFIWILRDFAHMQWCASVLYRCQSLLPPEALQLDLFVTNFNPPVSQPSLEASGQTQFDATDTSFPSTRAIEVKGVALDKNDLLEAQMPDDDYVDLSYYMGDYTENGELGHEEHRLDLTNFDGDNDERVRGESTLNRALKKEGTLRRAITRKKKESRRVKRSSGVPEVPPLPREAGIPEDPAPPSSEPLGRKRAGDRSSMSTASIASQTSSMQAMMREAVEEPQLELDEQEMRDISIMAEFARPGRPKIDLILQDEASTAGGRIVVACCGPTTLNAVVRKGAAALMDPSRVRRGDKSGSIGLVVEEFGF</sequence>
<name>A0ACC0UDC0_9AGAM</name>
<reference evidence="1" key="1">
    <citation type="submission" date="2021-03" db="EMBL/GenBank/DDBJ databases">
        <title>Evolutionary priming and transition to the ectomycorrhizal habit in an iconic lineage of mushroom-forming fungi: is preadaptation a requirement?</title>
        <authorList>
            <consortium name="DOE Joint Genome Institute"/>
            <person name="Looney B.P."/>
            <person name="Miyauchi S."/>
            <person name="Morin E."/>
            <person name="Drula E."/>
            <person name="Courty P.E."/>
            <person name="Chicoki N."/>
            <person name="Fauchery L."/>
            <person name="Kohler A."/>
            <person name="Kuo A."/>
            <person name="LaButti K."/>
            <person name="Pangilinan J."/>
            <person name="Lipzen A."/>
            <person name="Riley R."/>
            <person name="Andreopoulos W."/>
            <person name="He G."/>
            <person name="Johnson J."/>
            <person name="Barry K.W."/>
            <person name="Grigoriev I.V."/>
            <person name="Nagy L."/>
            <person name="Hibbett D."/>
            <person name="Henrissat B."/>
            <person name="Matheny P.B."/>
            <person name="Labbe J."/>
            <person name="Martin A.F."/>
        </authorList>
    </citation>
    <scope>NUCLEOTIDE SEQUENCE</scope>
    <source>
        <strain evidence="1">BPL698</strain>
    </source>
</reference>
<organism evidence="1 2">
    <name type="scientific">Russula earlei</name>
    <dbReference type="NCBI Taxonomy" id="71964"/>
    <lineage>
        <taxon>Eukaryota</taxon>
        <taxon>Fungi</taxon>
        <taxon>Dikarya</taxon>
        <taxon>Basidiomycota</taxon>
        <taxon>Agaricomycotina</taxon>
        <taxon>Agaricomycetes</taxon>
        <taxon>Russulales</taxon>
        <taxon>Russulaceae</taxon>
        <taxon>Russula</taxon>
    </lineage>
</organism>